<comment type="caution">
    <text evidence="11">The sequence shown here is derived from an EMBL/GenBank/DDBJ whole genome shotgun (WGS) entry which is preliminary data.</text>
</comment>
<evidence type="ECO:0000313" key="12">
    <source>
        <dbReference type="Proteomes" id="UP000551501"/>
    </source>
</evidence>
<proteinExistence type="predicted"/>
<dbReference type="UniPathway" id="UPA00196"/>
<evidence type="ECO:0008006" key="13">
    <source>
        <dbReference type="Google" id="ProtNLM"/>
    </source>
</evidence>
<dbReference type="RefSeq" id="WP_183369846.1">
    <property type="nucleotide sequence ID" value="NZ_BAABHL010000083.1"/>
</dbReference>
<keyword evidence="12" id="KW-1185">Reference proteome</keyword>
<comment type="pathway">
    <text evidence="2">Glycolipid biosynthesis; glycosylphosphatidylinositol-anchor biosynthesis.</text>
</comment>
<evidence type="ECO:0000256" key="8">
    <source>
        <dbReference type="ARBA" id="ARBA00022989"/>
    </source>
</evidence>
<feature type="transmembrane region" description="Helical" evidence="10">
    <location>
        <begin position="222"/>
        <end position="242"/>
    </location>
</feature>
<keyword evidence="3" id="KW-0337">GPI-anchor biosynthesis</keyword>
<evidence type="ECO:0000256" key="7">
    <source>
        <dbReference type="ARBA" id="ARBA00022824"/>
    </source>
</evidence>
<feature type="transmembrane region" description="Helical" evidence="10">
    <location>
        <begin position="357"/>
        <end position="379"/>
    </location>
</feature>
<evidence type="ECO:0000256" key="3">
    <source>
        <dbReference type="ARBA" id="ARBA00022502"/>
    </source>
</evidence>
<keyword evidence="9 10" id="KW-0472">Membrane</keyword>
<dbReference type="EMBL" id="JACIFP010000001">
    <property type="protein sequence ID" value="MBB4134716.1"/>
    <property type="molecule type" value="Genomic_DNA"/>
</dbReference>
<evidence type="ECO:0000256" key="10">
    <source>
        <dbReference type="SAM" id="Phobius"/>
    </source>
</evidence>
<evidence type="ECO:0000256" key="9">
    <source>
        <dbReference type="ARBA" id="ARBA00023136"/>
    </source>
</evidence>
<dbReference type="GO" id="GO:0000009">
    <property type="term" value="F:alpha-1,6-mannosyltransferase activity"/>
    <property type="evidence" value="ECO:0007669"/>
    <property type="project" value="InterPro"/>
</dbReference>
<organism evidence="11 12">
    <name type="scientific">Gordonia humi</name>
    <dbReference type="NCBI Taxonomy" id="686429"/>
    <lineage>
        <taxon>Bacteria</taxon>
        <taxon>Bacillati</taxon>
        <taxon>Actinomycetota</taxon>
        <taxon>Actinomycetes</taxon>
        <taxon>Mycobacteriales</taxon>
        <taxon>Gordoniaceae</taxon>
        <taxon>Gordonia</taxon>
    </lineage>
</organism>
<evidence type="ECO:0000256" key="1">
    <source>
        <dbReference type="ARBA" id="ARBA00004477"/>
    </source>
</evidence>
<keyword evidence="6 10" id="KW-0812">Transmembrane</keyword>
<keyword evidence="7" id="KW-0256">Endoplasmic reticulum</keyword>
<dbReference type="InterPro" id="IPR007315">
    <property type="entry name" value="PIG-V/Gpi18"/>
</dbReference>
<dbReference type="PANTHER" id="PTHR12468:SF2">
    <property type="entry name" value="GPI MANNOSYLTRANSFERASE 2"/>
    <property type="match status" value="1"/>
</dbReference>
<dbReference type="GO" id="GO:0004376">
    <property type="term" value="F:GPI mannosyltransferase activity"/>
    <property type="evidence" value="ECO:0007669"/>
    <property type="project" value="InterPro"/>
</dbReference>
<dbReference type="AlphaFoldDB" id="A0A840EY57"/>
<feature type="transmembrane region" description="Helical" evidence="10">
    <location>
        <begin position="334"/>
        <end position="350"/>
    </location>
</feature>
<protein>
    <recommendedName>
        <fullName evidence="13">DUF2029 domain-containing protein</fullName>
    </recommendedName>
</protein>
<feature type="transmembrane region" description="Helical" evidence="10">
    <location>
        <begin position="12"/>
        <end position="34"/>
    </location>
</feature>
<feature type="transmembrane region" description="Helical" evidence="10">
    <location>
        <begin position="143"/>
        <end position="164"/>
    </location>
</feature>
<dbReference type="PANTHER" id="PTHR12468">
    <property type="entry name" value="GPI MANNOSYLTRANSFERASE 2"/>
    <property type="match status" value="1"/>
</dbReference>
<feature type="transmembrane region" description="Helical" evidence="10">
    <location>
        <begin position="97"/>
        <end position="122"/>
    </location>
</feature>
<feature type="transmembrane region" description="Helical" evidence="10">
    <location>
        <begin position="282"/>
        <end position="303"/>
    </location>
</feature>
<gene>
    <name evidence="11" type="ORF">BKA16_001268</name>
</gene>
<keyword evidence="4" id="KW-0328">Glycosyltransferase</keyword>
<evidence type="ECO:0000256" key="5">
    <source>
        <dbReference type="ARBA" id="ARBA00022679"/>
    </source>
</evidence>
<evidence type="ECO:0000256" key="2">
    <source>
        <dbReference type="ARBA" id="ARBA00004687"/>
    </source>
</evidence>
<feature type="transmembrane region" description="Helical" evidence="10">
    <location>
        <begin position="184"/>
        <end position="210"/>
    </location>
</feature>
<keyword evidence="5" id="KW-0808">Transferase</keyword>
<keyword evidence="8 10" id="KW-1133">Transmembrane helix</keyword>
<dbReference type="GO" id="GO:0006506">
    <property type="term" value="P:GPI anchor biosynthetic process"/>
    <property type="evidence" value="ECO:0007669"/>
    <property type="project" value="UniProtKB-UniPathway"/>
</dbReference>
<dbReference type="GO" id="GO:0016020">
    <property type="term" value="C:membrane"/>
    <property type="evidence" value="ECO:0007669"/>
    <property type="project" value="GOC"/>
</dbReference>
<dbReference type="Proteomes" id="UP000551501">
    <property type="component" value="Unassembled WGS sequence"/>
</dbReference>
<evidence type="ECO:0000256" key="6">
    <source>
        <dbReference type="ARBA" id="ARBA00022692"/>
    </source>
</evidence>
<comment type="subcellular location">
    <subcellularLocation>
        <location evidence="1">Endoplasmic reticulum membrane</location>
        <topology evidence="1">Multi-pass membrane protein</topology>
    </subcellularLocation>
</comment>
<name>A0A840EY57_9ACTN</name>
<evidence type="ECO:0000256" key="4">
    <source>
        <dbReference type="ARBA" id="ARBA00022676"/>
    </source>
</evidence>
<feature type="transmembrane region" description="Helical" evidence="10">
    <location>
        <begin position="310"/>
        <end position="328"/>
    </location>
</feature>
<sequence>MTPPLRWNPAATAVAAYLAVRLVGVCVLAVFAIVHHVPLDALLTRWDGKWMLDIARYGYDGVPTSGTDAQGVHTDTTAYAFFPGYPLLVGALAALPLISPFGAGIVLNVVFGAVGAVGVARLGSLCARQMRPDASEATARNTGLMLVVLFAATPMSVVLSMTYTEAMFCALAAWALVGVLEHRWILAGLSACAVGLVRPTGIAVIVVVMLAAALTRHNGSRAWIGGVLAPLGYVAYMCVVWARTGSPSGWFHIQTQGWDTSFDGGKAVGEFVFTSLTDSSDAVSVLASLVIIAAVVLLVWSAIDRVPWPVLAYAALVYASVLLSSGLMPSRPRLLLPAFVVLLPVAIRLARSSRPAAISAAVAVALASAWFGAFMLTVFDFAI</sequence>
<evidence type="ECO:0000313" key="11">
    <source>
        <dbReference type="EMBL" id="MBB4134716.1"/>
    </source>
</evidence>
<reference evidence="11 12" key="1">
    <citation type="submission" date="2020-08" db="EMBL/GenBank/DDBJ databases">
        <title>Sequencing the genomes of 1000 actinobacteria strains.</title>
        <authorList>
            <person name="Klenk H.-P."/>
        </authorList>
    </citation>
    <scope>NUCLEOTIDE SEQUENCE [LARGE SCALE GENOMIC DNA]</scope>
    <source>
        <strain evidence="11 12">DSM 45298</strain>
    </source>
</reference>
<accession>A0A840EY57</accession>